<dbReference type="PANTHER" id="PTHR12839:SF7">
    <property type="entry name" value="REGULATOR OF NONSENSE TRANSCRIPTS 2"/>
    <property type="match status" value="1"/>
</dbReference>
<accession>A0A1Q5Q685</accession>
<dbReference type="Proteomes" id="UP000214365">
    <property type="component" value="Unassembled WGS sequence"/>
</dbReference>
<keyword evidence="2" id="KW-0963">Cytoplasm</keyword>
<dbReference type="PANTHER" id="PTHR12839">
    <property type="entry name" value="NONSENSE-MEDIATED MRNA DECAY PROTEIN 2 UP-FRAMESHIFT SUPPRESSOR 2"/>
    <property type="match status" value="1"/>
</dbReference>
<evidence type="ECO:0000256" key="2">
    <source>
        <dbReference type="ARBA" id="ARBA00022490"/>
    </source>
</evidence>
<feature type="compositionally biased region" description="Basic and acidic residues" evidence="3">
    <location>
        <begin position="1042"/>
        <end position="1051"/>
    </location>
</feature>
<dbReference type="EMBL" id="LFMY01000022">
    <property type="protein sequence ID" value="OKL55344.1"/>
    <property type="molecule type" value="Genomic_DNA"/>
</dbReference>
<dbReference type="GO" id="GO:0005737">
    <property type="term" value="C:cytoplasm"/>
    <property type="evidence" value="ECO:0007669"/>
    <property type="project" value="UniProtKB-SubCell"/>
</dbReference>
<dbReference type="AlphaFoldDB" id="A0A1Q5Q685"/>
<dbReference type="InterPro" id="IPR039762">
    <property type="entry name" value="Nmd2/UPF2"/>
</dbReference>
<dbReference type="GO" id="GO:0003723">
    <property type="term" value="F:RNA binding"/>
    <property type="evidence" value="ECO:0007669"/>
    <property type="project" value="InterPro"/>
</dbReference>
<protein>
    <recommendedName>
        <fullName evidence="4">MIF4G domain-containing protein</fullName>
    </recommendedName>
</protein>
<dbReference type="Pfam" id="PF04050">
    <property type="entry name" value="Upf2"/>
    <property type="match status" value="1"/>
</dbReference>
<feature type="region of interest" description="Disordered" evidence="3">
    <location>
        <begin position="977"/>
        <end position="1058"/>
    </location>
</feature>
<feature type="region of interest" description="Disordered" evidence="3">
    <location>
        <begin position="230"/>
        <end position="265"/>
    </location>
</feature>
<dbReference type="FunFam" id="4.10.80.160:FF:000001">
    <property type="entry name" value="Nonsense-mediated mRNA decay factor (Upf2)"/>
    <property type="match status" value="1"/>
</dbReference>
<keyword evidence="6" id="KW-1185">Reference proteome</keyword>
<dbReference type="InterPro" id="IPR016024">
    <property type="entry name" value="ARM-type_fold"/>
</dbReference>
<feature type="compositionally biased region" description="Acidic residues" evidence="3">
    <location>
        <begin position="998"/>
        <end position="1013"/>
    </location>
</feature>
<feature type="region of interest" description="Disordered" evidence="3">
    <location>
        <begin position="311"/>
        <end position="341"/>
    </location>
</feature>
<dbReference type="RefSeq" id="XP_020115465.1">
    <property type="nucleotide sequence ID" value="XM_020265277.1"/>
</dbReference>
<evidence type="ECO:0000256" key="3">
    <source>
        <dbReference type="SAM" id="MobiDB-lite"/>
    </source>
</evidence>
<dbReference type="SMART" id="SM00543">
    <property type="entry name" value="MIF4G"/>
    <property type="match status" value="2"/>
</dbReference>
<dbReference type="SUPFAM" id="SSF48371">
    <property type="entry name" value="ARM repeat"/>
    <property type="match status" value="2"/>
</dbReference>
<dbReference type="InterPro" id="IPR003890">
    <property type="entry name" value="MIF4G-like_typ-3"/>
</dbReference>
<comment type="caution">
    <text evidence="5">The sequence shown here is derived from an EMBL/GenBank/DDBJ whole genome shotgun (WGS) entry which is preliminary data.</text>
</comment>
<reference evidence="5 6" key="1">
    <citation type="submission" date="2015-06" db="EMBL/GenBank/DDBJ databases">
        <title>Talaromyces atroroseus IBT 11181 draft genome.</title>
        <authorList>
            <person name="Rasmussen K.B."/>
            <person name="Rasmussen S."/>
            <person name="Petersen B."/>
            <person name="Sicheritz-Ponten T."/>
            <person name="Mortensen U.H."/>
            <person name="Thrane U."/>
        </authorList>
    </citation>
    <scope>NUCLEOTIDE SEQUENCE [LARGE SCALE GENOMIC DNA]</scope>
    <source>
        <strain evidence="5 6">IBT 11181</strain>
    </source>
</reference>
<dbReference type="STRING" id="1441469.A0A1Q5Q685"/>
<feature type="domain" description="MIF4G" evidence="4">
    <location>
        <begin position="536"/>
        <end position="729"/>
    </location>
</feature>
<dbReference type="Pfam" id="PF02854">
    <property type="entry name" value="MIF4G"/>
    <property type="match status" value="2"/>
</dbReference>
<dbReference type="FunFam" id="1.25.40.180:FF:000052">
    <property type="entry name" value="Nonsense-mediated mRNA decay factor"/>
    <property type="match status" value="1"/>
</dbReference>
<dbReference type="OrthoDB" id="27832at2759"/>
<feature type="region of interest" description="Disordered" evidence="3">
    <location>
        <begin position="1"/>
        <end position="43"/>
    </location>
</feature>
<dbReference type="GO" id="GO:0000184">
    <property type="term" value="P:nuclear-transcribed mRNA catabolic process, nonsense-mediated decay"/>
    <property type="evidence" value="ECO:0007669"/>
    <property type="project" value="InterPro"/>
</dbReference>
<feature type="region of interest" description="Disordered" evidence="3">
    <location>
        <begin position="1190"/>
        <end position="1226"/>
    </location>
</feature>
<comment type="subcellular location">
    <subcellularLocation>
        <location evidence="1">Cytoplasm</location>
    </subcellularLocation>
</comment>
<feature type="compositionally biased region" description="Polar residues" evidence="3">
    <location>
        <begin position="17"/>
        <end position="32"/>
    </location>
</feature>
<sequence>MSAPKDYTAVIHPVTPLPSSNGANHQNPISTGEKSDAGHGVNQATSWKPTFIRQQSWNSQDLKRELRDLNERAWAGESDIFEVSKSLDSSLKKNTAFIKRLRTGITASALATFLTEIRTLSLHKYLSEIISACYEGLCKLKSPGEVAAGVEIVSALHQRFGPNEFTKQIGWLLGRGLSSPDKSQLKALSQDVREREEKERLSRHRVLLRVVTELWLVKFLKTLDDIERPDDLGAKSKDASSSAGGKVMDGPSRTRTVAKSDQDKEADPYPLEVLKDLLGHDRDHTNLPLAVLFVKTFSWDILGVKPAEEGRKNVDADGTTTAAEGGVPPVEEANGDAANEPPLASEKLQSRFRNILTRYLEDVKTHVARDQKALSAQSRRNAEAYVKSGEIFEDRQANFEKQSKAHEKLVANTHVMCEILGVEMPNLVDKEAADSSTSGAIGLVKTAEYLRGQGDGAGIWEDEDERRFYENLADLKGKVPAVLLEDGKKKKGDADDQAKGQDISEKADTVTDVSTIEGKPAEADSESVAVVNKTVGAQVDALLVKLPDLQNKDQVDQLALDFCFLNSKASRNRLIKAIQDIPKGRTDLLPFYSRLVATLGQHMPDVPQGLITYLDEEFRSLQRRKQKEFLGQVRMINIRYLAELTKFGVVPEHVIFHCLKVCLDDFSRTNIEIMGNLLENCGRYLLRSPETSPRMASFLETLGRKKAATHLGQQERMIIENAMYYVDPPERPAIRQKERTPMELYIRKLLYLDMNKRNYTKILKSIRKLHWEESEVVDILERVFSRPNKVKYGNIHLLAILASALYRYHQEFVIGVVDNVLEAITLGLEQNDFKFNQKRVAEVKYLGELYNYKMIDSPVIFDALYRIVAFGHEHGTPTPGKINILDMPDDFFRIRLVCTVLDTCGVCFDRGSAKKKLDFFLTFFQYYIFTKDPLPMDVEFLIQDTYSLVRPQWKVAPDLEEAGRLFSEAIAQNYKVQDGDKGAEVEDDDVESISSDANGEEGLDEDGVPDIDDAQSSTDEVEPFGQNIDQDGEGVESESEDEKIFVSRQEEERDPEAEADFDRAFEKMMAESMEGRRFERKTLFDIPLPMRPSRRDPTAGEEPSTETQQPPNTMAFSLMTKKGNRQQTRTIELPSDSSFAVAMKTQQQADREEQQRIKNLVLSYDPGDTEQPEGEDGLSSIAQEPIVTHGTRCKPNRNANAKKPQNCLEKRPSRDSRMDKSNKSGFRARRLQLSDVDCTPVWGLTLNGCLQDLKEVACCVWFALFNQY</sequence>
<gene>
    <name evidence="5" type="ORF">UA08_09351</name>
</gene>
<dbReference type="Gene3D" id="1.25.40.180">
    <property type="match status" value="3"/>
</dbReference>
<name>A0A1Q5Q685_TALAT</name>
<dbReference type="GeneID" id="31009107"/>
<evidence type="ECO:0000256" key="1">
    <source>
        <dbReference type="ARBA" id="ARBA00004496"/>
    </source>
</evidence>
<dbReference type="GO" id="GO:0035145">
    <property type="term" value="C:exon-exon junction complex"/>
    <property type="evidence" value="ECO:0007669"/>
    <property type="project" value="TreeGrafter"/>
</dbReference>
<evidence type="ECO:0000259" key="4">
    <source>
        <dbReference type="SMART" id="SM00543"/>
    </source>
</evidence>
<feature type="compositionally biased region" description="Basic and acidic residues" evidence="3">
    <location>
        <begin position="1208"/>
        <end position="1222"/>
    </location>
</feature>
<dbReference type="Gene3D" id="4.10.80.160">
    <property type="match status" value="1"/>
</dbReference>
<feature type="domain" description="MIF4G" evidence="4">
    <location>
        <begin position="744"/>
        <end position="952"/>
    </location>
</feature>
<dbReference type="FunFam" id="1.25.40.180:FF:000037">
    <property type="entry name" value="Nonsense-mediated mRNA decay factor (Upf2)"/>
    <property type="match status" value="1"/>
</dbReference>
<evidence type="ECO:0000313" key="5">
    <source>
        <dbReference type="EMBL" id="OKL55344.1"/>
    </source>
</evidence>
<proteinExistence type="predicted"/>
<organism evidence="5 6">
    <name type="scientific">Talaromyces atroroseus</name>
    <dbReference type="NCBI Taxonomy" id="1441469"/>
    <lineage>
        <taxon>Eukaryota</taxon>
        <taxon>Fungi</taxon>
        <taxon>Dikarya</taxon>
        <taxon>Ascomycota</taxon>
        <taxon>Pezizomycotina</taxon>
        <taxon>Eurotiomycetes</taxon>
        <taxon>Eurotiomycetidae</taxon>
        <taxon>Eurotiales</taxon>
        <taxon>Trichocomaceae</taxon>
        <taxon>Talaromyces</taxon>
        <taxon>Talaromyces sect. Trachyspermi</taxon>
    </lineage>
</organism>
<feature type="compositionally biased region" description="Acidic residues" evidence="3">
    <location>
        <begin position="1030"/>
        <end position="1041"/>
    </location>
</feature>
<feature type="region of interest" description="Disordered" evidence="3">
    <location>
        <begin position="1086"/>
        <end position="1113"/>
    </location>
</feature>
<evidence type="ECO:0000313" key="6">
    <source>
        <dbReference type="Proteomes" id="UP000214365"/>
    </source>
</evidence>
<dbReference type="InterPro" id="IPR007193">
    <property type="entry name" value="Upf2/Nmd2_C"/>
</dbReference>